<keyword evidence="1" id="KW-0472">Membrane</keyword>
<reference evidence="3 4" key="4">
    <citation type="submission" date="2024-04" db="EMBL/GenBank/DDBJ databases">
        <title>Na.</title>
        <authorList>
            <person name="Choi B."/>
        </authorList>
    </citation>
    <scope>NUCLEOTIDE SEQUENCE [LARGE SCALE GENOMIC DNA]</scope>
    <source>
        <strain evidence="3 4">UMB0138</strain>
    </source>
</reference>
<comment type="caution">
    <text evidence="2">The sequence shown here is derived from an EMBL/GenBank/DDBJ whole genome shotgun (WGS) entry which is preliminary data.</text>
</comment>
<dbReference type="EMBL" id="PKMC02000008">
    <property type="protein sequence ID" value="MEO9178802.1"/>
    <property type="molecule type" value="Genomic_DNA"/>
</dbReference>
<reference evidence="2" key="3">
    <citation type="submission" date="2021-02" db="EMBL/GenBank/DDBJ databases">
        <title>Infant gut strain persistence is associated with maternal origin, phylogeny, and functional potential including surface adhesion and iron acquisition.</title>
        <authorList>
            <person name="Lou Y.C."/>
        </authorList>
    </citation>
    <scope>NUCLEOTIDE SEQUENCE</scope>
    <source>
        <strain evidence="2">L3_108_031G1_dasL3_108_031G1_concoct_20</strain>
    </source>
</reference>
<organism evidence="2 5">
    <name type="scientific">Veillonella parvula</name>
    <name type="common">Staphylococcus parvulus</name>
    <dbReference type="NCBI Taxonomy" id="29466"/>
    <lineage>
        <taxon>Bacteria</taxon>
        <taxon>Bacillati</taxon>
        <taxon>Bacillota</taxon>
        <taxon>Negativicutes</taxon>
        <taxon>Veillonellales</taxon>
        <taxon>Veillonellaceae</taxon>
        <taxon>Veillonella</taxon>
    </lineage>
</organism>
<keyword evidence="1" id="KW-1133">Transmembrane helix</keyword>
<evidence type="ECO:0000313" key="3">
    <source>
        <dbReference type="EMBL" id="MEO9178802.1"/>
    </source>
</evidence>
<evidence type="ECO:0000256" key="1">
    <source>
        <dbReference type="SAM" id="Phobius"/>
    </source>
</evidence>
<accession>A0A117J2G8</accession>
<dbReference type="Proteomes" id="UP000234197">
    <property type="component" value="Unassembled WGS sequence"/>
</dbReference>
<name>A0A117J2G8_VEIPA</name>
<feature type="transmembrane region" description="Helical" evidence="1">
    <location>
        <begin position="5"/>
        <end position="23"/>
    </location>
</feature>
<feature type="transmembrane region" description="Helical" evidence="1">
    <location>
        <begin position="57"/>
        <end position="82"/>
    </location>
</feature>
<dbReference type="AlphaFoldDB" id="A0A117J2G8"/>
<keyword evidence="1" id="KW-0812">Transmembrane</keyword>
<protein>
    <submittedName>
        <fullName evidence="2">Uncharacterized protein</fullName>
    </submittedName>
</protein>
<dbReference type="STRING" id="29466.GCA_002005185_00473"/>
<dbReference type="Proteomes" id="UP000778864">
    <property type="component" value="Unassembled WGS sequence"/>
</dbReference>
<evidence type="ECO:0000313" key="2">
    <source>
        <dbReference type="EMBL" id="MBS4893357.1"/>
    </source>
</evidence>
<sequence length="85" mass="8874">MNKKLLLPVGVVVLIIGIAILLLNPDPGAANLEIARNATNAQAAAKAISENNQSYTLWYSIGMFCSGLGIALSVGGFIVGFIKKD</sequence>
<dbReference type="EMBL" id="JAGZMU010000003">
    <property type="protein sequence ID" value="MBS4893357.1"/>
    <property type="molecule type" value="Genomic_DNA"/>
</dbReference>
<gene>
    <name evidence="3" type="ORF">CYJ21_007560</name>
    <name evidence="2" type="ORF">KHZ90_06210</name>
</gene>
<evidence type="ECO:0000313" key="5">
    <source>
        <dbReference type="Proteomes" id="UP000778864"/>
    </source>
</evidence>
<dbReference type="RefSeq" id="WP_004698152.1">
    <property type="nucleotide sequence ID" value="NZ_AP031417.1"/>
</dbReference>
<evidence type="ECO:0000313" key="4">
    <source>
        <dbReference type="Proteomes" id="UP000234197"/>
    </source>
</evidence>
<proteinExistence type="predicted"/>
<reference evidence="3" key="2">
    <citation type="submission" date="2017-12" db="EMBL/GenBank/DDBJ databases">
        <authorList>
            <person name="Thomas-White K."/>
            <person name="Wolfe A.J."/>
        </authorList>
    </citation>
    <scope>NUCLEOTIDE SEQUENCE</scope>
    <source>
        <strain evidence="3">UMB0138</strain>
    </source>
</reference>
<keyword evidence="4" id="KW-1185">Reference proteome</keyword>
<reference evidence="4" key="1">
    <citation type="submission" date="2017-12" db="EMBL/GenBank/DDBJ databases">
        <title>Phylogenetic diversity of female urinary microbiome.</title>
        <authorList>
            <person name="Thomas-White K."/>
            <person name="Wolfe A.J."/>
        </authorList>
    </citation>
    <scope>NUCLEOTIDE SEQUENCE [LARGE SCALE GENOMIC DNA]</scope>
    <source>
        <strain evidence="4">UMB0138</strain>
    </source>
</reference>